<dbReference type="InterPro" id="IPR017853">
    <property type="entry name" value="GH"/>
</dbReference>
<dbReference type="RefSeq" id="WP_244708197.1">
    <property type="nucleotide sequence ID" value="NZ_CP095073.1"/>
</dbReference>
<organism evidence="8 9">
    <name type="scientific">Halobacillus salinarum</name>
    <dbReference type="NCBI Taxonomy" id="2932257"/>
    <lineage>
        <taxon>Bacteria</taxon>
        <taxon>Bacillati</taxon>
        <taxon>Bacillota</taxon>
        <taxon>Bacilli</taxon>
        <taxon>Bacillales</taxon>
        <taxon>Bacillaceae</taxon>
        <taxon>Halobacillus</taxon>
    </lineage>
</organism>
<feature type="region of interest" description="Disordered" evidence="6">
    <location>
        <begin position="1"/>
        <end position="32"/>
    </location>
</feature>
<dbReference type="NCBIfam" id="NF003740">
    <property type="entry name" value="PRK05337.1"/>
    <property type="match status" value="1"/>
</dbReference>
<dbReference type="Proteomes" id="UP000831787">
    <property type="component" value="Chromosome"/>
</dbReference>
<dbReference type="InterPro" id="IPR001764">
    <property type="entry name" value="Glyco_hydro_3_N"/>
</dbReference>
<dbReference type="Pfam" id="PF14172">
    <property type="entry name" value="DUF4309"/>
    <property type="match status" value="1"/>
</dbReference>
<evidence type="ECO:0000259" key="7">
    <source>
        <dbReference type="Pfam" id="PF00933"/>
    </source>
</evidence>
<dbReference type="Pfam" id="PF00933">
    <property type="entry name" value="Glyco_hydro_3"/>
    <property type="match status" value="1"/>
</dbReference>
<evidence type="ECO:0000256" key="3">
    <source>
        <dbReference type="ARBA" id="ARBA00012663"/>
    </source>
</evidence>
<dbReference type="PANTHER" id="PTHR30480:SF13">
    <property type="entry name" value="BETA-HEXOSAMINIDASE"/>
    <property type="match status" value="1"/>
</dbReference>
<name>A0ABY4EFL6_9BACI</name>
<dbReference type="EMBL" id="CP095073">
    <property type="protein sequence ID" value="UOQ42837.1"/>
    <property type="molecule type" value="Genomic_DNA"/>
</dbReference>
<dbReference type="InterPro" id="IPR025453">
    <property type="entry name" value="DUF4309"/>
</dbReference>
<evidence type="ECO:0000256" key="5">
    <source>
        <dbReference type="ARBA" id="ARBA00023295"/>
    </source>
</evidence>
<reference evidence="8 9" key="1">
    <citation type="submission" date="2022-04" db="EMBL/GenBank/DDBJ databases">
        <title>Halobacillus sp. isolated from saltern.</title>
        <authorList>
            <person name="Won M."/>
            <person name="Lee C.-M."/>
            <person name="Woen H.-Y."/>
            <person name="Kwon S.-W."/>
        </authorList>
    </citation>
    <scope>NUCLEOTIDE SEQUENCE [LARGE SCALE GENOMIC DNA]</scope>
    <source>
        <strain evidence="8 9">SSBR10-3</strain>
    </source>
</reference>
<keyword evidence="5 8" id="KW-0326">Glycosidase</keyword>
<dbReference type="PANTHER" id="PTHR30480">
    <property type="entry name" value="BETA-HEXOSAMINIDASE-RELATED"/>
    <property type="match status" value="1"/>
</dbReference>
<evidence type="ECO:0000256" key="4">
    <source>
        <dbReference type="ARBA" id="ARBA00022801"/>
    </source>
</evidence>
<comment type="catalytic activity">
    <reaction evidence="1">
        <text>Hydrolysis of terminal non-reducing N-acetyl-D-hexosamine residues in N-acetyl-beta-D-hexosaminides.</text>
        <dbReference type="EC" id="3.2.1.52"/>
    </reaction>
</comment>
<evidence type="ECO:0000256" key="6">
    <source>
        <dbReference type="SAM" id="MobiDB-lite"/>
    </source>
</evidence>
<dbReference type="EC" id="3.2.1.52" evidence="3"/>
<evidence type="ECO:0000256" key="2">
    <source>
        <dbReference type="ARBA" id="ARBA00005336"/>
    </source>
</evidence>
<sequence length="534" mass="59975">MLNENGNEKETGSKDVSEPKTEKNHHKELINKIFHSSKEGKVEYVPFVIGQADKNDAASQWGKPDRSSRQNEKIYEDYNNKEATLGYKYNLLVDIRSHSKDLHKIRYEDLKKVKGDPDEVHYYKDDTHNQIILYYQVQDQYQLKWILPKPTDAESNPRVDHVSLTYTDTEHEADALISKMSLEEKIGQMIIAGTDGTSIQPMTRKLVDQYKVGGLIFYSVNLTSPSQTVKLLNQMKESNKPNRFPLLLSTDQEGGRVTRLPGNLVHVPTNQKIGNLNNPSYSKKVGQALGKEMKAYGFNLDYAPVLDVNSNPDNPVIGDRSFGDDPQLVAKLGTATMEGLQTQNIIPVIKHFPGHGDTSVDSHLELPKVNKTLTQLQQLELIPFKQAVNQGADVVMVAHILIPELDGSYPSSMSKNMITGILRDNLGYNGVIMTDDMTMKAITNHYHLKEAAIQSIRAGNDIILIAHGPQNAIDSIEAIKRAVKQGDLSEERINQSVKRIIQLKMKYGLTDEKSDQFNLSDLNQSLRSLLQSSQ</sequence>
<evidence type="ECO:0000313" key="8">
    <source>
        <dbReference type="EMBL" id="UOQ42837.1"/>
    </source>
</evidence>
<dbReference type="GO" id="GO:0004563">
    <property type="term" value="F:beta-N-acetylhexosaminidase activity"/>
    <property type="evidence" value="ECO:0007669"/>
    <property type="project" value="UniProtKB-EC"/>
</dbReference>
<protein>
    <recommendedName>
        <fullName evidence="3">beta-N-acetylhexosaminidase</fullName>
        <ecNumber evidence="3">3.2.1.52</ecNumber>
    </recommendedName>
</protein>
<dbReference type="InterPro" id="IPR036962">
    <property type="entry name" value="Glyco_hydro_3_N_sf"/>
</dbReference>
<proteinExistence type="inferred from homology"/>
<dbReference type="SUPFAM" id="SSF51445">
    <property type="entry name" value="(Trans)glycosidases"/>
    <property type="match status" value="1"/>
</dbReference>
<accession>A0ABY4EFL6</accession>
<dbReference type="Gene3D" id="3.20.20.300">
    <property type="entry name" value="Glycoside hydrolase, family 3, N-terminal domain"/>
    <property type="match status" value="1"/>
</dbReference>
<comment type="similarity">
    <text evidence="2">Belongs to the glycosyl hydrolase 3 family.</text>
</comment>
<dbReference type="InterPro" id="IPR050226">
    <property type="entry name" value="NagZ_Beta-hexosaminidase"/>
</dbReference>
<gene>
    <name evidence="8" type="primary">nagZ</name>
    <name evidence="8" type="ORF">MUN89_12785</name>
</gene>
<evidence type="ECO:0000313" key="9">
    <source>
        <dbReference type="Proteomes" id="UP000831787"/>
    </source>
</evidence>
<keyword evidence="4 8" id="KW-0378">Hydrolase</keyword>
<feature type="domain" description="Glycoside hydrolase family 3 N-terminal" evidence="7">
    <location>
        <begin position="182"/>
        <end position="503"/>
    </location>
</feature>
<keyword evidence="9" id="KW-1185">Reference proteome</keyword>
<evidence type="ECO:0000256" key="1">
    <source>
        <dbReference type="ARBA" id="ARBA00001231"/>
    </source>
</evidence>